<dbReference type="AlphaFoldDB" id="A0A328F6Q6"/>
<accession>A0A328F6Q6</accession>
<proteinExistence type="predicted"/>
<name>A0A328F6Q6_9BACT</name>
<reference evidence="1 2" key="1">
    <citation type="submission" date="2018-06" db="EMBL/GenBank/DDBJ databases">
        <title>Complete Genome Sequence of Desulfobacter hydrogenophilus (DSM3380).</title>
        <authorList>
            <person name="Marietou A."/>
            <person name="Schreiber L."/>
            <person name="Marshall I."/>
            <person name="Jorgensen B."/>
        </authorList>
    </citation>
    <scope>NUCLEOTIDE SEQUENCE [LARGE SCALE GENOMIC DNA]</scope>
    <source>
        <strain evidence="1 2">DSM 3380</strain>
    </source>
</reference>
<gene>
    <name evidence="1" type="ORF">DO021_20280</name>
</gene>
<sequence>MFFQLKASVFLSCQITINGIDSFFSLKKYIYNITEYSQRNVTYMKLEVRKMAMKFMKVRSSIILKFRLFEFGFQ</sequence>
<evidence type="ECO:0000313" key="1">
    <source>
        <dbReference type="EMBL" id="RAM00188.1"/>
    </source>
</evidence>
<organism evidence="1 2">
    <name type="scientific">Desulfobacter hydrogenophilus</name>
    <dbReference type="NCBI Taxonomy" id="2291"/>
    <lineage>
        <taxon>Bacteria</taxon>
        <taxon>Pseudomonadati</taxon>
        <taxon>Thermodesulfobacteriota</taxon>
        <taxon>Desulfobacteria</taxon>
        <taxon>Desulfobacterales</taxon>
        <taxon>Desulfobacteraceae</taxon>
        <taxon>Desulfobacter</taxon>
    </lineage>
</organism>
<comment type="caution">
    <text evidence="1">The sequence shown here is derived from an EMBL/GenBank/DDBJ whole genome shotgun (WGS) entry which is preliminary data.</text>
</comment>
<evidence type="ECO:0000313" key="2">
    <source>
        <dbReference type="Proteomes" id="UP000248798"/>
    </source>
</evidence>
<protein>
    <submittedName>
        <fullName evidence="1">Uncharacterized protein</fullName>
    </submittedName>
</protein>
<dbReference type="Proteomes" id="UP000248798">
    <property type="component" value="Unassembled WGS sequence"/>
</dbReference>
<dbReference type="EMBL" id="QLNI01000058">
    <property type="protein sequence ID" value="RAM00188.1"/>
    <property type="molecule type" value="Genomic_DNA"/>
</dbReference>